<dbReference type="InParanoid" id="A0A1Z5K8S6"/>
<comment type="caution">
    <text evidence="1">The sequence shown here is derived from an EMBL/GenBank/DDBJ whole genome shotgun (WGS) entry which is preliminary data.</text>
</comment>
<dbReference type="EMBL" id="BDSP01000182">
    <property type="protein sequence ID" value="GAX22348.1"/>
    <property type="molecule type" value="Genomic_DNA"/>
</dbReference>
<dbReference type="PANTHER" id="PTHR39290:SF6">
    <property type="entry name" value="S-ADENOSYL-L-METHIONINE-DEPENDENT METHYLTRANSFERASES SUPERFAMILY PROTEIN"/>
    <property type="match status" value="1"/>
</dbReference>
<proteinExistence type="predicted"/>
<accession>A0A1Z5K8S6</accession>
<gene>
    <name evidence="1" type="ORF">FisN_3Hh446</name>
</gene>
<sequence length="361" mass="40928">MNCAFLNHPKVLHFVSATACVGAYYRLSAHASSEDDPSTSISWCVHSITKCESSLQSSPTQAPEIRPSFMQRTLAFLRISSLSIPRTILPNDPSLTLSARHKRQRSRCDQQLMQIQSEMQQKLQNPGKNPQKEITSLVEKSYEILYGPHLMPVDRQNFLQQYGCTGWTEEVIVTLLGLGATRGFVEIGAGNGQWARVLNDRYQESEYAERAPKKAFEFCLAFDDMSALPLNPAVYHARTKAFHDFFYHNVQPCESIHQVLNQWQCRGRILLLVYPSPDSDMAVNALEEYTNAWPLNDTVVYVGEGRGGANANDKFFDFLENGDWILANILPVRVFGTKGFEQLYVLRRKNRNNVKVSNTLN</sequence>
<protein>
    <submittedName>
        <fullName evidence="1">Uncharacterized protein</fullName>
    </submittedName>
</protein>
<dbReference type="PANTHER" id="PTHR39290">
    <property type="entry name" value="C3H1-TYPE DOMAIN-CONTAINING PROTEIN-RELATED"/>
    <property type="match status" value="1"/>
</dbReference>
<evidence type="ECO:0000313" key="1">
    <source>
        <dbReference type="EMBL" id="GAX22348.1"/>
    </source>
</evidence>
<name>A0A1Z5K8S6_FISSO</name>
<evidence type="ECO:0000313" key="2">
    <source>
        <dbReference type="Proteomes" id="UP000198406"/>
    </source>
</evidence>
<keyword evidence="2" id="KW-1185">Reference proteome</keyword>
<organism evidence="1 2">
    <name type="scientific">Fistulifera solaris</name>
    <name type="common">Oleaginous diatom</name>
    <dbReference type="NCBI Taxonomy" id="1519565"/>
    <lineage>
        <taxon>Eukaryota</taxon>
        <taxon>Sar</taxon>
        <taxon>Stramenopiles</taxon>
        <taxon>Ochrophyta</taxon>
        <taxon>Bacillariophyta</taxon>
        <taxon>Bacillariophyceae</taxon>
        <taxon>Bacillariophycidae</taxon>
        <taxon>Naviculales</taxon>
        <taxon>Naviculaceae</taxon>
        <taxon>Fistulifera</taxon>
    </lineage>
</organism>
<dbReference type="OrthoDB" id="5411518at2759"/>
<reference evidence="1 2" key="1">
    <citation type="journal article" date="2015" name="Plant Cell">
        <title>Oil accumulation by the oleaginous diatom Fistulifera solaris as revealed by the genome and transcriptome.</title>
        <authorList>
            <person name="Tanaka T."/>
            <person name="Maeda Y."/>
            <person name="Veluchamy A."/>
            <person name="Tanaka M."/>
            <person name="Abida H."/>
            <person name="Marechal E."/>
            <person name="Bowler C."/>
            <person name="Muto M."/>
            <person name="Sunaga Y."/>
            <person name="Tanaka M."/>
            <person name="Yoshino T."/>
            <person name="Taniguchi T."/>
            <person name="Fukuda Y."/>
            <person name="Nemoto M."/>
            <person name="Matsumoto M."/>
            <person name="Wong P.S."/>
            <person name="Aburatani S."/>
            <person name="Fujibuchi W."/>
        </authorList>
    </citation>
    <scope>NUCLEOTIDE SEQUENCE [LARGE SCALE GENOMIC DNA]</scope>
    <source>
        <strain evidence="1 2">JPCC DA0580</strain>
    </source>
</reference>
<dbReference type="Proteomes" id="UP000198406">
    <property type="component" value="Unassembled WGS sequence"/>
</dbReference>
<dbReference type="AlphaFoldDB" id="A0A1Z5K8S6"/>